<organism evidence="2 3">
    <name type="scientific">Daphnia magna</name>
    <dbReference type="NCBI Taxonomy" id="35525"/>
    <lineage>
        <taxon>Eukaryota</taxon>
        <taxon>Metazoa</taxon>
        <taxon>Ecdysozoa</taxon>
        <taxon>Arthropoda</taxon>
        <taxon>Crustacea</taxon>
        <taxon>Branchiopoda</taxon>
        <taxon>Diplostraca</taxon>
        <taxon>Cladocera</taxon>
        <taxon>Anomopoda</taxon>
        <taxon>Daphniidae</taxon>
        <taxon>Daphnia</taxon>
    </lineage>
</organism>
<gene>
    <name evidence="2" type="ORF">OUZ56_000055</name>
</gene>
<dbReference type="EMBL" id="JAOYFB010000036">
    <property type="protein sequence ID" value="KAK4017983.1"/>
    <property type="molecule type" value="Genomic_DNA"/>
</dbReference>
<reference evidence="2 3" key="1">
    <citation type="journal article" date="2023" name="Nucleic Acids Res.">
        <title>The hologenome of Daphnia magna reveals possible DNA methylation and microbiome-mediated evolution of the host genome.</title>
        <authorList>
            <person name="Chaturvedi A."/>
            <person name="Li X."/>
            <person name="Dhandapani V."/>
            <person name="Marshall H."/>
            <person name="Kissane S."/>
            <person name="Cuenca-Cambronero M."/>
            <person name="Asole G."/>
            <person name="Calvet F."/>
            <person name="Ruiz-Romero M."/>
            <person name="Marangio P."/>
            <person name="Guigo R."/>
            <person name="Rago D."/>
            <person name="Mirbahai L."/>
            <person name="Eastwood N."/>
            <person name="Colbourne J.K."/>
            <person name="Zhou J."/>
            <person name="Mallon E."/>
            <person name="Orsini L."/>
        </authorList>
    </citation>
    <scope>NUCLEOTIDE SEQUENCE [LARGE SCALE GENOMIC DNA]</scope>
    <source>
        <strain evidence="2">LRV0_1</strain>
    </source>
</reference>
<accession>A0ABQ9ZYK4</accession>
<feature type="region of interest" description="Disordered" evidence="1">
    <location>
        <begin position="1"/>
        <end position="43"/>
    </location>
</feature>
<sequence length="82" mass="9372">MISDKDQQRTNKSDMRYTNNSPAKYKPPASFPFVIRQRPTRTTSIQAPVSTTIRFNRPTVFITIKESRASHVISQSSEANKN</sequence>
<evidence type="ECO:0000256" key="1">
    <source>
        <dbReference type="SAM" id="MobiDB-lite"/>
    </source>
</evidence>
<proteinExistence type="predicted"/>
<evidence type="ECO:0000313" key="2">
    <source>
        <dbReference type="EMBL" id="KAK4017983.1"/>
    </source>
</evidence>
<dbReference type="Proteomes" id="UP001234178">
    <property type="component" value="Unassembled WGS sequence"/>
</dbReference>
<evidence type="ECO:0000313" key="3">
    <source>
        <dbReference type="Proteomes" id="UP001234178"/>
    </source>
</evidence>
<protein>
    <submittedName>
        <fullName evidence="2">Uncharacterized protein</fullName>
    </submittedName>
</protein>
<feature type="compositionally biased region" description="Basic and acidic residues" evidence="1">
    <location>
        <begin position="1"/>
        <end position="15"/>
    </location>
</feature>
<comment type="caution">
    <text evidence="2">The sequence shown here is derived from an EMBL/GenBank/DDBJ whole genome shotgun (WGS) entry which is preliminary data.</text>
</comment>
<keyword evidence="3" id="KW-1185">Reference proteome</keyword>
<name>A0ABQ9ZYK4_9CRUS</name>